<dbReference type="InterPro" id="IPR027806">
    <property type="entry name" value="HARBI1_dom"/>
</dbReference>
<evidence type="ECO:0000256" key="2">
    <source>
        <dbReference type="ARBA" id="ARBA00022723"/>
    </source>
</evidence>
<evidence type="ECO:0000313" key="6">
    <source>
        <dbReference type="Proteomes" id="UP000572680"/>
    </source>
</evidence>
<evidence type="ECO:0000313" key="5">
    <source>
        <dbReference type="EMBL" id="MBA8957392.1"/>
    </source>
</evidence>
<proteinExistence type="predicted"/>
<dbReference type="GO" id="GO:0046872">
    <property type="term" value="F:metal ion binding"/>
    <property type="evidence" value="ECO:0007669"/>
    <property type="project" value="UniProtKB-KW"/>
</dbReference>
<evidence type="ECO:0000256" key="1">
    <source>
        <dbReference type="ARBA" id="ARBA00001968"/>
    </source>
</evidence>
<keyword evidence="2" id="KW-0479">Metal-binding</keyword>
<feature type="domain" description="DDE Tnp4" evidence="4">
    <location>
        <begin position="56"/>
        <end position="148"/>
    </location>
</feature>
<feature type="compositionally biased region" description="Polar residues" evidence="3">
    <location>
        <begin position="178"/>
        <end position="187"/>
    </location>
</feature>
<feature type="region of interest" description="Disordered" evidence="3">
    <location>
        <begin position="147"/>
        <end position="226"/>
    </location>
</feature>
<dbReference type="EMBL" id="JACJIA010000023">
    <property type="protein sequence ID" value="MBA8957392.1"/>
    <property type="molecule type" value="Genomic_DNA"/>
</dbReference>
<organism evidence="5 6">
    <name type="scientific">Actinomadura namibiensis</name>
    <dbReference type="NCBI Taxonomy" id="182080"/>
    <lineage>
        <taxon>Bacteria</taxon>
        <taxon>Bacillati</taxon>
        <taxon>Actinomycetota</taxon>
        <taxon>Actinomycetes</taxon>
        <taxon>Streptosporangiales</taxon>
        <taxon>Thermomonosporaceae</taxon>
        <taxon>Actinomadura</taxon>
    </lineage>
</organism>
<dbReference type="AlphaFoldDB" id="A0A7W3M041"/>
<gene>
    <name evidence="5" type="ORF">HNR61_009085</name>
</gene>
<evidence type="ECO:0000259" key="4">
    <source>
        <dbReference type="Pfam" id="PF13359"/>
    </source>
</evidence>
<comment type="cofactor">
    <cofactor evidence="1">
        <name>a divalent metal cation</name>
        <dbReference type="ChEBI" id="CHEBI:60240"/>
    </cofactor>
</comment>
<protein>
    <recommendedName>
        <fullName evidence="4">DDE Tnp4 domain-containing protein</fullName>
    </recommendedName>
</protein>
<feature type="compositionally biased region" description="Low complexity" evidence="3">
    <location>
        <begin position="166"/>
        <end position="177"/>
    </location>
</feature>
<accession>A0A7W3M041</accession>
<dbReference type="Pfam" id="PF13359">
    <property type="entry name" value="DDE_Tnp_4"/>
    <property type="match status" value="1"/>
</dbReference>
<reference evidence="5 6" key="1">
    <citation type="submission" date="2020-08" db="EMBL/GenBank/DDBJ databases">
        <title>Genomic Encyclopedia of Type Strains, Phase IV (KMG-IV): sequencing the most valuable type-strain genomes for metagenomic binning, comparative biology and taxonomic classification.</title>
        <authorList>
            <person name="Goeker M."/>
        </authorList>
    </citation>
    <scope>NUCLEOTIDE SEQUENCE [LARGE SCALE GENOMIC DNA]</scope>
    <source>
        <strain evidence="5 6">DSM 44197</strain>
    </source>
</reference>
<dbReference type="Proteomes" id="UP000572680">
    <property type="component" value="Unassembled WGS sequence"/>
</dbReference>
<evidence type="ECO:0000256" key="3">
    <source>
        <dbReference type="SAM" id="MobiDB-lite"/>
    </source>
</evidence>
<sequence>MLFYRAALDLSPSARTFVADLIRDHRRRTGSRWRRLAPDLRQALRTARGKAFLVLEGTLAAIDRLSGANDRLYYPGKHRRHGVNIQFLTDPHGELIWASPALPDPVHDLTAARQHGIIDHLAFCAIACYADKGYVGAGGAIGTPLQAQEAPQDGETQKGCSTGTTPRPAAHPAARPPSSKQSSPSNTRADEDGITSVLDQAADRNSSDMPGCRETLCQGDADVNQG</sequence>
<keyword evidence="6" id="KW-1185">Reference proteome</keyword>
<comment type="caution">
    <text evidence="5">The sequence shown here is derived from an EMBL/GenBank/DDBJ whole genome shotgun (WGS) entry which is preliminary data.</text>
</comment>
<name>A0A7W3M041_ACTNM</name>